<evidence type="ECO:0000259" key="16">
    <source>
        <dbReference type="PROSITE" id="PS50011"/>
    </source>
</evidence>
<keyword evidence="10 14" id="KW-0472">Membrane</keyword>
<dbReference type="SUPFAM" id="SSF56112">
    <property type="entry name" value="Protein kinase-like (PK-like)"/>
    <property type="match status" value="1"/>
</dbReference>
<feature type="domain" description="Protein kinase" evidence="16">
    <location>
        <begin position="518"/>
        <end position="792"/>
    </location>
</feature>
<dbReference type="AlphaFoldDB" id="A0AAN9NJT5"/>
<name>A0AAN9NJT5_PHACN</name>
<dbReference type="GO" id="GO:0010038">
    <property type="term" value="P:response to metal ion"/>
    <property type="evidence" value="ECO:0007669"/>
    <property type="project" value="UniProtKB-ARBA"/>
</dbReference>
<evidence type="ECO:0000256" key="10">
    <source>
        <dbReference type="ARBA" id="ARBA00023136"/>
    </source>
</evidence>
<evidence type="ECO:0000313" key="18">
    <source>
        <dbReference type="Proteomes" id="UP001374584"/>
    </source>
</evidence>
<dbReference type="FunFam" id="3.30.200.20:FF:000039">
    <property type="entry name" value="receptor-like protein kinase FERONIA"/>
    <property type="match status" value="1"/>
</dbReference>
<evidence type="ECO:0000256" key="6">
    <source>
        <dbReference type="ARBA" id="ARBA00022741"/>
    </source>
</evidence>
<evidence type="ECO:0000256" key="12">
    <source>
        <dbReference type="PROSITE-ProRule" id="PRU10141"/>
    </source>
</evidence>
<evidence type="ECO:0000256" key="15">
    <source>
        <dbReference type="SAM" id="SignalP"/>
    </source>
</evidence>
<dbReference type="InterPro" id="IPR011009">
    <property type="entry name" value="Kinase-like_dom_sf"/>
</dbReference>
<keyword evidence="8 12" id="KW-0067">ATP-binding</keyword>
<protein>
    <recommendedName>
        <fullName evidence="16">Protein kinase domain-containing protein</fullName>
    </recommendedName>
</protein>
<dbReference type="PROSITE" id="PS00107">
    <property type="entry name" value="PROTEIN_KINASE_ATP"/>
    <property type="match status" value="1"/>
</dbReference>
<dbReference type="FunFam" id="2.60.120.430:FF:000007">
    <property type="entry name" value="FERONIA receptor-like kinase"/>
    <property type="match status" value="1"/>
</dbReference>
<gene>
    <name evidence="17" type="ORF">VNO80_08076</name>
</gene>
<dbReference type="Proteomes" id="UP001374584">
    <property type="component" value="Unassembled WGS sequence"/>
</dbReference>
<dbReference type="SMART" id="SM00220">
    <property type="entry name" value="S_TKc"/>
    <property type="match status" value="1"/>
</dbReference>
<dbReference type="PROSITE" id="PS50011">
    <property type="entry name" value="PROTEIN_KINASE_DOM"/>
    <property type="match status" value="1"/>
</dbReference>
<keyword evidence="9 14" id="KW-1133">Transmembrane helix</keyword>
<dbReference type="PANTHER" id="PTHR34590:SF15">
    <property type="entry name" value="PROTEIN KINASE DOMAIN-CONTAINING PROTEIN"/>
    <property type="match status" value="1"/>
</dbReference>
<feature type="signal peptide" evidence="15">
    <location>
        <begin position="1"/>
        <end position="30"/>
    </location>
</feature>
<dbReference type="GO" id="GO:0016020">
    <property type="term" value="C:membrane"/>
    <property type="evidence" value="ECO:0007669"/>
    <property type="project" value="UniProtKB-SubCell"/>
</dbReference>
<dbReference type="GO" id="GO:0004714">
    <property type="term" value="F:transmembrane receptor protein tyrosine kinase activity"/>
    <property type="evidence" value="ECO:0007669"/>
    <property type="project" value="InterPro"/>
</dbReference>
<evidence type="ECO:0000313" key="17">
    <source>
        <dbReference type="EMBL" id="KAK7374639.1"/>
    </source>
</evidence>
<feature type="compositionally biased region" description="Polar residues" evidence="13">
    <location>
        <begin position="430"/>
        <end position="439"/>
    </location>
</feature>
<evidence type="ECO:0000256" key="7">
    <source>
        <dbReference type="ARBA" id="ARBA00022777"/>
    </source>
</evidence>
<dbReference type="InterPro" id="IPR001245">
    <property type="entry name" value="Ser-Thr/Tyr_kinase_cat_dom"/>
</dbReference>
<organism evidence="17 18">
    <name type="scientific">Phaseolus coccineus</name>
    <name type="common">Scarlet runner bean</name>
    <name type="synonym">Phaseolus multiflorus</name>
    <dbReference type="NCBI Taxonomy" id="3886"/>
    <lineage>
        <taxon>Eukaryota</taxon>
        <taxon>Viridiplantae</taxon>
        <taxon>Streptophyta</taxon>
        <taxon>Embryophyta</taxon>
        <taxon>Tracheophyta</taxon>
        <taxon>Spermatophyta</taxon>
        <taxon>Magnoliopsida</taxon>
        <taxon>eudicotyledons</taxon>
        <taxon>Gunneridae</taxon>
        <taxon>Pentapetalae</taxon>
        <taxon>rosids</taxon>
        <taxon>fabids</taxon>
        <taxon>Fabales</taxon>
        <taxon>Fabaceae</taxon>
        <taxon>Papilionoideae</taxon>
        <taxon>50 kb inversion clade</taxon>
        <taxon>NPAAA clade</taxon>
        <taxon>indigoferoid/millettioid clade</taxon>
        <taxon>Phaseoleae</taxon>
        <taxon>Phaseolus</taxon>
    </lineage>
</organism>
<evidence type="ECO:0000256" key="4">
    <source>
        <dbReference type="ARBA" id="ARBA00022692"/>
    </source>
</evidence>
<dbReference type="EMBL" id="JAYMYR010000003">
    <property type="protein sequence ID" value="KAK7374639.1"/>
    <property type="molecule type" value="Genomic_DNA"/>
</dbReference>
<dbReference type="Gene3D" id="2.60.120.430">
    <property type="entry name" value="Galactose-binding lectin"/>
    <property type="match status" value="2"/>
</dbReference>
<evidence type="ECO:0000256" key="13">
    <source>
        <dbReference type="SAM" id="MobiDB-lite"/>
    </source>
</evidence>
<keyword evidence="7" id="KW-0418">Kinase</keyword>
<dbReference type="CDD" id="cd14066">
    <property type="entry name" value="STKc_IRAK"/>
    <property type="match status" value="1"/>
</dbReference>
<keyword evidence="18" id="KW-1185">Reference proteome</keyword>
<feature type="region of interest" description="Disordered" evidence="13">
    <location>
        <begin position="818"/>
        <end position="860"/>
    </location>
</feature>
<dbReference type="FunFam" id="2.60.120.430:FF:000003">
    <property type="entry name" value="FERONIA receptor-like kinase"/>
    <property type="match status" value="1"/>
</dbReference>
<evidence type="ECO:0000256" key="3">
    <source>
        <dbReference type="ARBA" id="ARBA00022679"/>
    </source>
</evidence>
<evidence type="ECO:0000256" key="9">
    <source>
        <dbReference type="ARBA" id="ARBA00022989"/>
    </source>
</evidence>
<evidence type="ECO:0000256" key="11">
    <source>
        <dbReference type="ARBA" id="ARBA00023180"/>
    </source>
</evidence>
<feature type="compositionally biased region" description="Polar residues" evidence="13">
    <location>
        <begin position="820"/>
        <end position="839"/>
    </location>
</feature>
<keyword evidence="4 14" id="KW-0812">Transmembrane</keyword>
<keyword evidence="5 15" id="KW-0732">Signal</keyword>
<dbReference type="GO" id="GO:0005524">
    <property type="term" value="F:ATP binding"/>
    <property type="evidence" value="ECO:0007669"/>
    <property type="project" value="UniProtKB-UniRule"/>
</dbReference>
<feature type="binding site" evidence="12">
    <location>
        <position position="546"/>
    </location>
    <ligand>
        <name>ATP</name>
        <dbReference type="ChEBI" id="CHEBI:30616"/>
    </ligand>
</feature>
<evidence type="ECO:0000256" key="2">
    <source>
        <dbReference type="ARBA" id="ARBA00022527"/>
    </source>
</evidence>
<evidence type="ECO:0000256" key="8">
    <source>
        <dbReference type="ARBA" id="ARBA00022840"/>
    </source>
</evidence>
<dbReference type="GO" id="GO:0004674">
    <property type="term" value="F:protein serine/threonine kinase activity"/>
    <property type="evidence" value="ECO:0007669"/>
    <property type="project" value="UniProtKB-KW"/>
</dbReference>
<dbReference type="PROSITE" id="PS00108">
    <property type="entry name" value="PROTEIN_KINASE_ST"/>
    <property type="match status" value="1"/>
</dbReference>
<dbReference type="FunFam" id="1.10.510.10:FF:000252">
    <property type="entry name" value="Receptor-like protein kinase FERONIA"/>
    <property type="match status" value="1"/>
</dbReference>
<dbReference type="InterPro" id="IPR017441">
    <property type="entry name" value="Protein_kinase_ATP_BS"/>
</dbReference>
<dbReference type="PANTHER" id="PTHR34590">
    <property type="entry name" value="OS03G0124300 PROTEIN-RELATED"/>
    <property type="match status" value="1"/>
</dbReference>
<dbReference type="Gene3D" id="1.10.510.10">
    <property type="entry name" value="Transferase(Phosphotransferase) domain 1"/>
    <property type="match status" value="1"/>
</dbReference>
<keyword evidence="6 12" id="KW-0547">Nucleotide-binding</keyword>
<keyword evidence="11" id="KW-0325">Glycoprotein</keyword>
<proteinExistence type="predicted"/>
<dbReference type="InterPro" id="IPR008271">
    <property type="entry name" value="Ser/Thr_kinase_AS"/>
</dbReference>
<feature type="chain" id="PRO_5042847900" description="Protein kinase domain-containing protein" evidence="15">
    <location>
        <begin position="31"/>
        <end position="860"/>
    </location>
</feature>
<evidence type="ECO:0000256" key="5">
    <source>
        <dbReference type="ARBA" id="ARBA00022729"/>
    </source>
</evidence>
<dbReference type="InterPro" id="IPR024788">
    <property type="entry name" value="Malectin-like_Carb-bd_dom"/>
</dbReference>
<dbReference type="Gene3D" id="3.30.200.20">
    <property type="entry name" value="Phosphorylase Kinase, domain 1"/>
    <property type="match status" value="1"/>
</dbReference>
<dbReference type="InterPro" id="IPR000719">
    <property type="entry name" value="Prot_kinase_dom"/>
</dbReference>
<feature type="transmembrane region" description="Helical" evidence="14">
    <location>
        <begin position="451"/>
        <end position="474"/>
    </location>
</feature>
<dbReference type="InterPro" id="IPR045272">
    <property type="entry name" value="ANXUR1/2-like"/>
</dbReference>
<dbReference type="Pfam" id="PF12819">
    <property type="entry name" value="Malectin_like"/>
    <property type="match status" value="1"/>
</dbReference>
<reference evidence="17 18" key="1">
    <citation type="submission" date="2024-01" db="EMBL/GenBank/DDBJ databases">
        <title>The genomes of 5 underutilized Papilionoideae crops provide insights into root nodulation and disease resistanc.</title>
        <authorList>
            <person name="Jiang F."/>
        </authorList>
    </citation>
    <scope>NUCLEOTIDE SEQUENCE [LARGE SCALE GENOMIC DNA]</scope>
    <source>
        <strain evidence="17">JINMINGXINNONG_FW02</strain>
        <tissue evidence="17">Leaves</tissue>
    </source>
</reference>
<evidence type="ECO:0000256" key="1">
    <source>
        <dbReference type="ARBA" id="ARBA00004479"/>
    </source>
</evidence>
<sequence>MDTTCRQSASGTILLLLLLQLWCLSFLSIAEDIYDPTELFSISCGSSTNFSPLDTRNWTADIHFLSPTTHLSVSAPSLTPSTQQGPYTHARLSHSPFTYSFPLTPGPKFIRLFFYSTSYQNFNRSQACFSVKAGPYTLLQGFNASLNADADDDPSHSDILFREYCINLQDAEKLNITFIPNTTDSYAFINGIEIVSMPPYLYYTDPDDDSTEQPQYVGTTTPYVIENKFALQTMYRLKAGDHTISSSGDTGMLRTWDTDSKYLDTQSEESLEFTATTKLSFTKKTPNYTAPDQVFRSVRNMGMNGSNNIKSNITWHFTVDSGFTYLLRLYFCELNPRIDDAGILRFSIFIDDQLATDWADVFLWTKNWGVPVVKEYVVIISENPKKVNLSLKMHPHPKSMIPDTEVNAIEIFKISNYKGSLAGPNPDPPTQTAVVTHQGSNKKRGASKKTLPAVTGAVFGVLLLTLFIVAFFLVKRKKNIAVESKKHGTSRGGGSSSLPSNLCRHFSISEIIAATNNFDELNVLGVGGFGNVYKGYIDDSTPVAIKRLKPDSQQGLKEFMNEIEMLSQLRHLHLVSLIGYCYESNEMILVYNFMDRGTLRGHLYDTDNPLLSWKQRLQICIGAARGLHYLHTGAKQMIIHRDVKSTNILLDEKWVAKVSDFGLSRIGPTGSSMTHVSTQVKGSVGYLDPEYYKRQRLTEKSDVYSYGVVLLEVLCGRQPLLRTVEKQQVSLVNWAKHRYEKGSLGEIVDPALKGQIAPQCLHKFGEVALSCLVEDGTQRPSMNDVVGMLEFVLQLQLEDSADANVVWESNGDYEGRTTEDMFSTSHSNSSGLNTKSYGNEESDQLIPENVFSELKVPKGR</sequence>
<keyword evidence="3" id="KW-0808">Transferase</keyword>
<dbReference type="Pfam" id="PF07714">
    <property type="entry name" value="PK_Tyr_Ser-Thr"/>
    <property type="match status" value="1"/>
</dbReference>
<evidence type="ECO:0000256" key="14">
    <source>
        <dbReference type="SAM" id="Phobius"/>
    </source>
</evidence>
<feature type="region of interest" description="Disordered" evidence="13">
    <location>
        <begin position="422"/>
        <end position="447"/>
    </location>
</feature>
<accession>A0AAN9NJT5</accession>
<comment type="subcellular location">
    <subcellularLocation>
        <location evidence="1">Membrane</location>
        <topology evidence="1">Single-pass type I membrane protein</topology>
    </subcellularLocation>
</comment>
<keyword evidence="2" id="KW-0723">Serine/threonine-protein kinase</keyword>
<comment type="caution">
    <text evidence="17">The sequence shown here is derived from an EMBL/GenBank/DDBJ whole genome shotgun (WGS) entry which is preliminary data.</text>
</comment>